<evidence type="ECO:0000313" key="1">
    <source>
        <dbReference type="EMBL" id="TQD69405.1"/>
    </source>
</evidence>
<gene>
    <name evidence="1" type="ORF">C1H46_045064</name>
</gene>
<protein>
    <submittedName>
        <fullName evidence="1">Uncharacterized protein</fullName>
    </submittedName>
</protein>
<dbReference type="AlphaFoldDB" id="A0A540K5A0"/>
<accession>A0A540K5A0</accession>
<organism evidence="1 2">
    <name type="scientific">Malus baccata</name>
    <name type="common">Siberian crab apple</name>
    <name type="synonym">Pyrus baccata</name>
    <dbReference type="NCBI Taxonomy" id="106549"/>
    <lineage>
        <taxon>Eukaryota</taxon>
        <taxon>Viridiplantae</taxon>
        <taxon>Streptophyta</taxon>
        <taxon>Embryophyta</taxon>
        <taxon>Tracheophyta</taxon>
        <taxon>Spermatophyta</taxon>
        <taxon>Magnoliopsida</taxon>
        <taxon>eudicotyledons</taxon>
        <taxon>Gunneridae</taxon>
        <taxon>Pentapetalae</taxon>
        <taxon>rosids</taxon>
        <taxon>fabids</taxon>
        <taxon>Rosales</taxon>
        <taxon>Rosaceae</taxon>
        <taxon>Amygdaloideae</taxon>
        <taxon>Maleae</taxon>
        <taxon>Malus</taxon>
    </lineage>
</organism>
<dbReference type="EMBL" id="VIEB01003682">
    <property type="protein sequence ID" value="TQD69405.1"/>
    <property type="molecule type" value="Genomic_DNA"/>
</dbReference>
<dbReference type="Proteomes" id="UP000315295">
    <property type="component" value="Unassembled WGS sequence"/>
</dbReference>
<name>A0A540K5A0_MALBA</name>
<evidence type="ECO:0000313" key="2">
    <source>
        <dbReference type="Proteomes" id="UP000315295"/>
    </source>
</evidence>
<keyword evidence="2" id="KW-1185">Reference proteome</keyword>
<proteinExistence type="predicted"/>
<reference evidence="1 2" key="1">
    <citation type="journal article" date="2019" name="G3 (Bethesda)">
        <title>Sequencing of a Wild Apple (Malus baccata) Genome Unravels the Differences Between Cultivated and Wild Apple Species Regarding Disease Resistance and Cold Tolerance.</title>
        <authorList>
            <person name="Chen X."/>
        </authorList>
    </citation>
    <scope>NUCLEOTIDE SEQUENCE [LARGE SCALE GENOMIC DNA]</scope>
    <source>
        <strain evidence="2">cv. Shandingzi</strain>
        <tissue evidence="1">Leaves</tissue>
    </source>
</reference>
<sequence length="86" mass="10244">MLNMYCTMISVLEMVFNTLRKRSSALSCWRAKHRFRPIQQKSDAHICRKRAIFFDEKIYSDMRVRVYPGYTVESLQLHPGDFTIPL</sequence>
<comment type="caution">
    <text evidence="1">The sequence shown here is derived from an EMBL/GenBank/DDBJ whole genome shotgun (WGS) entry which is preliminary data.</text>
</comment>